<dbReference type="AlphaFoldDB" id="A0A5S4X8C1"/>
<feature type="compositionally biased region" description="Low complexity" evidence="1">
    <location>
        <begin position="7"/>
        <end position="23"/>
    </location>
</feature>
<protein>
    <submittedName>
        <fullName evidence="2">Uncharacterized protein</fullName>
    </submittedName>
</protein>
<proteinExistence type="predicted"/>
<keyword evidence="3" id="KW-1185">Reference proteome</keyword>
<evidence type="ECO:0000256" key="1">
    <source>
        <dbReference type="SAM" id="MobiDB-lite"/>
    </source>
</evidence>
<feature type="compositionally biased region" description="Basic and acidic residues" evidence="1">
    <location>
        <begin position="43"/>
        <end position="53"/>
    </location>
</feature>
<comment type="caution">
    <text evidence="2">The sequence shown here is derived from an EMBL/GenBank/DDBJ whole genome shotgun (WGS) entry which is preliminary data.</text>
</comment>
<feature type="region of interest" description="Disordered" evidence="1">
    <location>
        <begin position="1"/>
        <end position="57"/>
    </location>
</feature>
<dbReference type="EMBL" id="VSSR01000016">
    <property type="protein sequence ID" value="TYL85734.1"/>
    <property type="molecule type" value="Genomic_DNA"/>
</dbReference>
<reference evidence="2 3" key="1">
    <citation type="submission" date="2019-08" db="EMBL/GenBank/DDBJ databases">
        <title>Bradyrhizobium hipponensis sp. nov., a rhizobium isolated from a Lupinus angustifolius root nodule in Tunisia.</title>
        <authorList>
            <person name="Off K."/>
            <person name="Rejili M."/>
            <person name="Mars M."/>
            <person name="Brachmann A."/>
            <person name="Marin M."/>
        </authorList>
    </citation>
    <scope>NUCLEOTIDE SEQUENCE [LARGE SCALE GENOMIC DNA]</scope>
    <source>
        <strain evidence="2 3">CTAW11</strain>
    </source>
</reference>
<sequence>MPQARIPSPSSATSPRTPTRTPACGSGSASRRRLRDGPTLTTRHCEEPLRRSNPESLHGCSLDCFAALAMTEQEFTAVAQTHAHRN</sequence>
<dbReference type="Proteomes" id="UP000324853">
    <property type="component" value="Unassembled WGS sequence"/>
</dbReference>
<accession>A0A5S4X8C1</accession>
<dbReference type="OrthoDB" id="8253490at2"/>
<evidence type="ECO:0000313" key="3">
    <source>
        <dbReference type="Proteomes" id="UP000324853"/>
    </source>
</evidence>
<evidence type="ECO:0000313" key="2">
    <source>
        <dbReference type="EMBL" id="TYL85734.1"/>
    </source>
</evidence>
<gene>
    <name evidence="2" type="ORF">FXB38_09255</name>
</gene>
<name>A0A5S4X8C1_9BRAD</name>
<organism evidence="2 3">
    <name type="scientific">Bradyrhizobium cytisi</name>
    <dbReference type="NCBI Taxonomy" id="515489"/>
    <lineage>
        <taxon>Bacteria</taxon>
        <taxon>Pseudomonadati</taxon>
        <taxon>Pseudomonadota</taxon>
        <taxon>Alphaproteobacteria</taxon>
        <taxon>Hyphomicrobiales</taxon>
        <taxon>Nitrobacteraceae</taxon>
        <taxon>Bradyrhizobium</taxon>
    </lineage>
</organism>